<comment type="caution">
    <text evidence="6">The sequence shown here is derived from an EMBL/GenBank/DDBJ whole genome shotgun (WGS) entry which is preliminary data.</text>
</comment>
<dbReference type="EMBL" id="DVJM01000220">
    <property type="protein sequence ID" value="HIS79671.1"/>
    <property type="molecule type" value="Genomic_DNA"/>
</dbReference>
<dbReference type="AlphaFoldDB" id="A0A9D1K2N7"/>
<dbReference type="PROSITE" id="PS51898">
    <property type="entry name" value="TYR_RECOMBINASE"/>
    <property type="match status" value="1"/>
</dbReference>
<evidence type="ECO:0000313" key="6">
    <source>
        <dbReference type="EMBL" id="HIS79671.1"/>
    </source>
</evidence>
<keyword evidence="4" id="KW-0233">DNA recombination</keyword>
<sequence>MKNNFKNLETCVSSPYSRNILRLKTALVLEHQSGENRTSLPERYSLTIQSDYTTSWVGFSSYTLEVVFLLCVRCKEPLPAGALYCPACGKKQAQTTGTNKARKRANGMGTAYRLKGKRKRPWVAARKGVIVGYYETKTAAMEALAGIQGERLPDWYNITLEEVYERWKAQAWPELSEKSQAMYSGAWKKLSPLAARKMREIRTADYQGIIDQLDGKSRSLKNQVRVLCSQLCKWAQANDIIPRNYAEGLNVGKSTTKEKQIFTAEERKIIAKAAACDAVARIVMILIYSGLRINELFSICKSDVHLDSQTPHMIGGEKTESGRDRMIPIALPILAHVRTLMQEPGEYLVSNTQGGKKSYHNFREREYYPLLERLKLPKRTLHTTRHTFASMMVEAGARPEDLQKIMGHADYSVTANIYNHANAEQLTKAIRLLG</sequence>
<evidence type="ECO:0000313" key="7">
    <source>
        <dbReference type="Proteomes" id="UP000824141"/>
    </source>
</evidence>
<evidence type="ECO:0000256" key="2">
    <source>
        <dbReference type="ARBA" id="ARBA00022908"/>
    </source>
</evidence>
<dbReference type="InterPro" id="IPR010998">
    <property type="entry name" value="Integrase_recombinase_N"/>
</dbReference>
<dbReference type="Gene3D" id="1.10.443.10">
    <property type="entry name" value="Intergrase catalytic core"/>
    <property type="match status" value="1"/>
</dbReference>
<dbReference type="GO" id="GO:0003677">
    <property type="term" value="F:DNA binding"/>
    <property type="evidence" value="ECO:0007669"/>
    <property type="project" value="UniProtKB-KW"/>
</dbReference>
<comment type="similarity">
    <text evidence="1">Belongs to the 'phage' integrase family.</text>
</comment>
<protein>
    <submittedName>
        <fullName evidence="6">Tyrosine-type recombinase/integrase</fullName>
    </submittedName>
</protein>
<dbReference type="Pfam" id="PF00589">
    <property type="entry name" value="Phage_integrase"/>
    <property type="match status" value="1"/>
</dbReference>
<evidence type="ECO:0000256" key="4">
    <source>
        <dbReference type="ARBA" id="ARBA00023172"/>
    </source>
</evidence>
<dbReference type="PANTHER" id="PTHR30629:SF2">
    <property type="entry name" value="PROPHAGE INTEGRASE INTS-RELATED"/>
    <property type="match status" value="1"/>
</dbReference>
<accession>A0A9D1K2N7</accession>
<dbReference type="PANTHER" id="PTHR30629">
    <property type="entry name" value="PROPHAGE INTEGRASE"/>
    <property type="match status" value="1"/>
</dbReference>
<evidence type="ECO:0000256" key="1">
    <source>
        <dbReference type="ARBA" id="ARBA00008857"/>
    </source>
</evidence>
<organism evidence="6 7">
    <name type="scientific">Candidatus Caccousia stercoris</name>
    <dbReference type="NCBI Taxonomy" id="2840723"/>
    <lineage>
        <taxon>Bacteria</taxon>
        <taxon>Bacillati</taxon>
        <taxon>Bacillota</taxon>
        <taxon>Clostridia</taxon>
        <taxon>Eubacteriales</taxon>
        <taxon>Oscillospiraceae</taxon>
        <taxon>Oscillospiraceae incertae sedis</taxon>
        <taxon>Candidatus Caccousia</taxon>
    </lineage>
</organism>
<dbReference type="GO" id="GO:0006310">
    <property type="term" value="P:DNA recombination"/>
    <property type="evidence" value="ECO:0007669"/>
    <property type="project" value="UniProtKB-KW"/>
</dbReference>
<keyword evidence="3" id="KW-0238">DNA-binding</keyword>
<dbReference type="Proteomes" id="UP000824141">
    <property type="component" value="Unassembled WGS sequence"/>
</dbReference>
<feature type="domain" description="Tyr recombinase" evidence="5">
    <location>
        <begin position="257"/>
        <end position="431"/>
    </location>
</feature>
<evidence type="ECO:0000259" key="5">
    <source>
        <dbReference type="PROSITE" id="PS51898"/>
    </source>
</evidence>
<dbReference type="InterPro" id="IPR013762">
    <property type="entry name" value="Integrase-like_cat_sf"/>
</dbReference>
<reference evidence="6" key="2">
    <citation type="journal article" date="2021" name="PeerJ">
        <title>Extensive microbial diversity within the chicken gut microbiome revealed by metagenomics and culture.</title>
        <authorList>
            <person name="Gilroy R."/>
            <person name="Ravi A."/>
            <person name="Getino M."/>
            <person name="Pursley I."/>
            <person name="Horton D.L."/>
            <person name="Alikhan N.F."/>
            <person name="Baker D."/>
            <person name="Gharbi K."/>
            <person name="Hall N."/>
            <person name="Watson M."/>
            <person name="Adriaenssens E.M."/>
            <person name="Foster-Nyarko E."/>
            <person name="Jarju S."/>
            <person name="Secka A."/>
            <person name="Antonio M."/>
            <person name="Oren A."/>
            <person name="Chaudhuri R.R."/>
            <person name="La Ragione R."/>
            <person name="Hildebrand F."/>
            <person name="Pallen M.J."/>
        </authorList>
    </citation>
    <scope>NUCLEOTIDE SEQUENCE</scope>
    <source>
        <strain evidence="6">6086</strain>
    </source>
</reference>
<dbReference type="InterPro" id="IPR050808">
    <property type="entry name" value="Phage_Integrase"/>
</dbReference>
<dbReference type="InterPro" id="IPR002104">
    <property type="entry name" value="Integrase_catalytic"/>
</dbReference>
<name>A0A9D1K2N7_9FIRM</name>
<proteinExistence type="inferred from homology"/>
<dbReference type="InterPro" id="IPR011010">
    <property type="entry name" value="DNA_brk_join_enz"/>
</dbReference>
<evidence type="ECO:0000256" key="3">
    <source>
        <dbReference type="ARBA" id="ARBA00023125"/>
    </source>
</evidence>
<dbReference type="Gene3D" id="1.10.150.130">
    <property type="match status" value="1"/>
</dbReference>
<gene>
    <name evidence="6" type="ORF">IAD03_09915</name>
</gene>
<dbReference type="CDD" id="cd00796">
    <property type="entry name" value="INT_Rci_Hp1_C"/>
    <property type="match status" value="1"/>
</dbReference>
<reference evidence="6" key="1">
    <citation type="submission" date="2020-10" db="EMBL/GenBank/DDBJ databases">
        <authorList>
            <person name="Gilroy R."/>
        </authorList>
    </citation>
    <scope>NUCLEOTIDE SEQUENCE</scope>
    <source>
        <strain evidence="6">6086</strain>
    </source>
</reference>
<dbReference type="GO" id="GO:0015074">
    <property type="term" value="P:DNA integration"/>
    <property type="evidence" value="ECO:0007669"/>
    <property type="project" value="UniProtKB-KW"/>
</dbReference>
<dbReference type="SUPFAM" id="SSF56349">
    <property type="entry name" value="DNA breaking-rejoining enzymes"/>
    <property type="match status" value="1"/>
</dbReference>
<keyword evidence="2" id="KW-0229">DNA integration</keyword>